<feature type="region of interest" description="Disordered" evidence="1">
    <location>
        <begin position="125"/>
        <end position="146"/>
    </location>
</feature>
<proteinExistence type="predicted"/>
<protein>
    <submittedName>
        <fullName evidence="2">Uncharacterized protein</fullName>
    </submittedName>
</protein>
<evidence type="ECO:0000256" key="1">
    <source>
        <dbReference type="SAM" id="MobiDB-lite"/>
    </source>
</evidence>
<reference evidence="2 3" key="1">
    <citation type="journal article" date="2021" name="BMC Genomics">
        <title>Datura genome reveals duplications of psychoactive alkaloid biosynthetic genes and high mutation rate following tissue culture.</title>
        <authorList>
            <person name="Rajewski A."/>
            <person name="Carter-House D."/>
            <person name="Stajich J."/>
            <person name="Litt A."/>
        </authorList>
    </citation>
    <scope>NUCLEOTIDE SEQUENCE [LARGE SCALE GENOMIC DNA]</scope>
    <source>
        <strain evidence="2">AR-01</strain>
    </source>
</reference>
<comment type="caution">
    <text evidence="2">The sequence shown here is derived from an EMBL/GenBank/DDBJ whole genome shotgun (WGS) entry which is preliminary data.</text>
</comment>
<accession>A0ABS8TP71</accession>
<name>A0ABS8TP71_DATST</name>
<gene>
    <name evidence="2" type="ORF">HAX54_015066</name>
</gene>
<evidence type="ECO:0000313" key="2">
    <source>
        <dbReference type="EMBL" id="MCD7473287.1"/>
    </source>
</evidence>
<evidence type="ECO:0000313" key="3">
    <source>
        <dbReference type="Proteomes" id="UP000823775"/>
    </source>
</evidence>
<keyword evidence="3" id="KW-1185">Reference proteome</keyword>
<dbReference type="Proteomes" id="UP000823775">
    <property type="component" value="Unassembled WGS sequence"/>
</dbReference>
<feature type="region of interest" description="Disordered" evidence="1">
    <location>
        <begin position="83"/>
        <end position="112"/>
    </location>
</feature>
<organism evidence="2 3">
    <name type="scientific">Datura stramonium</name>
    <name type="common">Jimsonweed</name>
    <name type="synonym">Common thornapple</name>
    <dbReference type="NCBI Taxonomy" id="4076"/>
    <lineage>
        <taxon>Eukaryota</taxon>
        <taxon>Viridiplantae</taxon>
        <taxon>Streptophyta</taxon>
        <taxon>Embryophyta</taxon>
        <taxon>Tracheophyta</taxon>
        <taxon>Spermatophyta</taxon>
        <taxon>Magnoliopsida</taxon>
        <taxon>eudicotyledons</taxon>
        <taxon>Gunneridae</taxon>
        <taxon>Pentapetalae</taxon>
        <taxon>asterids</taxon>
        <taxon>lamiids</taxon>
        <taxon>Solanales</taxon>
        <taxon>Solanaceae</taxon>
        <taxon>Solanoideae</taxon>
        <taxon>Datureae</taxon>
        <taxon>Datura</taxon>
    </lineage>
</organism>
<dbReference type="EMBL" id="JACEIK010001951">
    <property type="protein sequence ID" value="MCD7473287.1"/>
    <property type="molecule type" value="Genomic_DNA"/>
</dbReference>
<feature type="compositionally biased region" description="Basic and acidic residues" evidence="1">
    <location>
        <begin position="136"/>
        <end position="146"/>
    </location>
</feature>
<sequence>MCAPSHFYNGYNCTLSGGQGVHWGNCPNYFAYRPSCYNKNISCAFEFVKDNDMACEGQNTVYKCMKAMIHTFLEREYNFEKDADSSMPMQLSTPQEEMVEEEISSSKNEPKYLYDQNKNCGIEEEQQFEEEISSSQKKEVKEILRT</sequence>